<dbReference type="AlphaFoldDB" id="A0A6C0I5H7"/>
<name>A0A6C0I5H7_9ZZZZ</name>
<evidence type="ECO:0000256" key="1">
    <source>
        <dbReference type="SAM" id="Coils"/>
    </source>
</evidence>
<keyword evidence="1" id="KW-0175">Coiled coil</keyword>
<proteinExistence type="predicted"/>
<reference evidence="2" key="1">
    <citation type="journal article" date="2020" name="Nature">
        <title>Giant virus diversity and host interactions through global metagenomics.</title>
        <authorList>
            <person name="Schulz F."/>
            <person name="Roux S."/>
            <person name="Paez-Espino D."/>
            <person name="Jungbluth S."/>
            <person name="Walsh D.A."/>
            <person name="Denef V.J."/>
            <person name="McMahon K.D."/>
            <person name="Konstantinidis K.T."/>
            <person name="Eloe-Fadrosh E.A."/>
            <person name="Kyrpides N.C."/>
            <person name="Woyke T."/>
        </authorList>
    </citation>
    <scope>NUCLEOTIDE SEQUENCE</scope>
    <source>
        <strain evidence="2">GVMAG-M-3300023184-190</strain>
    </source>
</reference>
<dbReference type="EMBL" id="MN740088">
    <property type="protein sequence ID" value="QHT87393.1"/>
    <property type="molecule type" value="Genomic_DNA"/>
</dbReference>
<accession>A0A6C0I5H7</accession>
<protein>
    <submittedName>
        <fullName evidence="2">Uncharacterized protein</fullName>
    </submittedName>
</protein>
<evidence type="ECO:0000313" key="2">
    <source>
        <dbReference type="EMBL" id="QHT87393.1"/>
    </source>
</evidence>
<dbReference type="Gene3D" id="3.30.40.220">
    <property type="match status" value="2"/>
</dbReference>
<sequence length="592" mass="70152">MNEYTPEMLVKLELCKGCNKFYYFDTELKTCINCRERRIKPKDVVLCSKNGCKFKRSKENIYCGKHQLCLFEDEVKFENKKVCLNLIRGCRSKLELDYKFSRCEECLEKDREKDRNRRGKVKEENTSIALDSKCCSSCCKEFPLEQFIGERHTAITKTCKKCREIGKICDNKRDKEHRNEVARKNDAKPENKAVKSKWKEENYEKVAKIWMDSRERQLENLGTEEYLKKQAENAKKWRENNPEKQEIVNENKKHSKKLQYNIYSRNAGVKNLEFTISYDDYVAIVEKSCYYCGILQEKGFNGIDRKDQTKGYILENCVSCCKLCNYMKGSTSNEVFIKRAEHILTFQNKISGNLYSECFANHKSACYSSYKSRALKKQLDFLITNEDYDKIINNNCYLCGKTNDDKHKNGIDRIDNSKGYFINNVKSCCGECNYMKNDYELDDIINKLLLIYKNHKDDDTENEYYNYDKTNTLKNSIIYTNNVPENTSGTIEEISNENTVTKQQVYREKMIKEYGIDYVREKQKEKMRRLRSENKNIVKNENKKTNDEIKEAARLRKQKQRETLKEKYGDEEYKKIRAKEIAENRRKKKGEP</sequence>
<organism evidence="2">
    <name type="scientific">viral metagenome</name>
    <dbReference type="NCBI Taxonomy" id="1070528"/>
    <lineage>
        <taxon>unclassified sequences</taxon>
        <taxon>metagenomes</taxon>
        <taxon>organismal metagenomes</taxon>
    </lineage>
</organism>
<feature type="coiled-coil region" evidence="1">
    <location>
        <begin position="520"/>
        <end position="562"/>
    </location>
</feature>